<dbReference type="InterPro" id="IPR013201">
    <property type="entry name" value="Prot_inhib_I29"/>
</dbReference>
<evidence type="ECO:0000256" key="5">
    <source>
        <dbReference type="ARBA" id="ARBA00023157"/>
    </source>
</evidence>
<evidence type="ECO:0008006" key="11">
    <source>
        <dbReference type="Google" id="ProtNLM"/>
    </source>
</evidence>
<evidence type="ECO:0000256" key="6">
    <source>
        <dbReference type="SAM" id="SignalP"/>
    </source>
</evidence>
<evidence type="ECO:0000259" key="8">
    <source>
        <dbReference type="SMART" id="SM00848"/>
    </source>
</evidence>
<evidence type="ECO:0000256" key="3">
    <source>
        <dbReference type="ARBA" id="ARBA00022801"/>
    </source>
</evidence>
<dbReference type="Proteomes" id="UP000734854">
    <property type="component" value="Unassembled WGS sequence"/>
</dbReference>
<accession>A0A8J5GL13</accession>
<dbReference type="InterPro" id="IPR039417">
    <property type="entry name" value="Peptidase_C1A_papain-like"/>
</dbReference>
<feature type="domain" description="Peptidase C1A papain C-terminal" evidence="7">
    <location>
        <begin position="123"/>
        <end position="339"/>
    </location>
</feature>
<organism evidence="9 10">
    <name type="scientific">Zingiber officinale</name>
    <name type="common">Ginger</name>
    <name type="synonym">Amomum zingiber</name>
    <dbReference type="NCBI Taxonomy" id="94328"/>
    <lineage>
        <taxon>Eukaryota</taxon>
        <taxon>Viridiplantae</taxon>
        <taxon>Streptophyta</taxon>
        <taxon>Embryophyta</taxon>
        <taxon>Tracheophyta</taxon>
        <taxon>Spermatophyta</taxon>
        <taxon>Magnoliopsida</taxon>
        <taxon>Liliopsida</taxon>
        <taxon>Zingiberales</taxon>
        <taxon>Zingiberaceae</taxon>
        <taxon>Zingiber</taxon>
    </lineage>
</organism>
<gene>
    <name evidence="9" type="ORF">ZIOFF_028236</name>
</gene>
<dbReference type="PROSITE" id="PS00640">
    <property type="entry name" value="THIOL_PROTEASE_ASN"/>
    <property type="match status" value="1"/>
</dbReference>
<sequence>MGRALPLAVVVALSAFAVAASFPFTEDDLATEERLWGLYERWQSYHGVARNPDEKRVRVHAFEANAKHVLESNRMAKPYKLGLNKFGDMTREEFKDTYTGLRLIGGVRSRRDRGFMYENATDVPPAMDWRQKGAVTGIKDQGQCGSCWAFSAVVGVEGINQIRTNKLISLSEQELVDCDTKTNQGCNGGLMDDAFNFIEKNGGITTEENYPYVGQQRKCNTLQEKSHVVSIDGHEDVPRNSEDALLKAAAHQPVSVAIEAAGQDFQFYSQGVFTGSCGTELDHGVAVVGYGVSQDGLRYWTVKNSWGEQWGEEGYVRMQRGISDSAGLCGIAMQASYPVKTTTSPNPAVEKELRA</sequence>
<evidence type="ECO:0000313" key="9">
    <source>
        <dbReference type="EMBL" id="KAG6510227.1"/>
    </source>
</evidence>
<feature type="signal peptide" evidence="6">
    <location>
        <begin position="1"/>
        <end position="21"/>
    </location>
</feature>
<dbReference type="SMART" id="SM00848">
    <property type="entry name" value="Inhibitor_I29"/>
    <property type="match status" value="1"/>
</dbReference>
<dbReference type="GO" id="GO:0006508">
    <property type="term" value="P:proteolysis"/>
    <property type="evidence" value="ECO:0007669"/>
    <property type="project" value="UniProtKB-KW"/>
</dbReference>
<proteinExistence type="predicted"/>
<dbReference type="OrthoDB" id="10253408at2759"/>
<dbReference type="InterPro" id="IPR025661">
    <property type="entry name" value="Pept_asp_AS"/>
</dbReference>
<protein>
    <recommendedName>
        <fullName evidence="11">Cysteine protease</fullName>
    </recommendedName>
</protein>
<dbReference type="FunFam" id="3.90.70.10:FF:000023">
    <property type="entry name" value="Senescence-specific cysteine protease SAG39"/>
    <property type="match status" value="1"/>
</dbReference>
<name>A0A8J5GL13_ZINOF</name>
<dbReference type="GO" id="GO:0008234">
    <property type="term" value="F:cysteine-type peptidase activity"/>
    <property type="evidence" value="ECO:0007669"/>
    <property type="project" value="UniProtKB-KW"/>
</dbReference>
<feature type="domain" description="Cathepsin propeptide inhibitor" evidence="8">
    <location>
        <begin position="39"/>
        <end position="94"/>
    </location>
</feature>
<dbReference type="PROSITE" id="PS00639">
    <property type="entry name" value="THIOL_PROTEASE_HIS"/>
    <property type="match status" value="1"/>
</dbReference>
<dbReference type="InterPro" id="IPR025660">
    <property type="entry name" value="Pept_his_AS"/>
</dbReference>
<keyword evidence="1" id="KW-0645">Protease</keyword>
<evidence type="ECO:0000256" key="4">
    <source>
        <dbReference type="ARBA" id="ARBA00022807"/>
    </source>
</evidence>
<keyword evidence="5" id="KW-1015">Disulfide bond</keyword>
<keyword evidence="10" id="KW-1185">Reference proteome</keyword>
<evidence type="ECO:0000313" key="10">
    <source>
        <dbReference type="Proteomes" id="UP000734854"/>
    </source>
</evidence>
<dbReference type="InterPro" id="IPR013128">
    <property type="entry name" value="Peptidase_C1A"/>
</dbReference>
<evidence type="ECO:0000259" key="7">
    <source>
        <dbReference type="SMART" id="SM00645"/>
    </source>
</evidence>
<keyword evidence="2 6" id="KW-0732">Signal</keyword>
<evidence type="ECO:0000256" key="2">
    <source>
        <dbReference type="ARBA" id="ARBA00022729"/>
    </source>
</evidence>
<feature type="chain" id="PRO_5035159720" description="Cysteine protease" evidence="6">
    <location>
        <begin position="22"/>
        <end position="355"/>
    </location>
</feature>
<dbReference type="InterPro" id="IPR000668">
    <property type="entry name" value="Peptidase_C1A_C"/>
</dbReference>
<keyword evidence="3" id="KW-0378">Hydrolase</keyword>
<evidence type="ECO:0000256" key="1">
    <source>
        <dbReference type="ARBA" id="ARBA00022670"/>
    </source>
</evidence>
<dbReference type="InterPro" id="IPR000169">
    <property type="entry name" value="Pept_cys_AS"/>
</dbReference>
<reference evidence="9 10" key="1">
    <citation type="submission" date="2020-08" db="EMBL/GenBank/DDBJ databases">
        <title>Plant Genome Project.</title>
        <authorList>
            <person name="Zhang R.-G."/>
        </authorList>
    </citation>
    <scope>NUCLEOTIDE SEQUENCE [LARGE SCALE GENOMIC DNA]</scope>
    <source>
        <tissue evidence="9">Rhizome</tissue>
    </source>
</reference>
<dbReference type="AlphaFoldDB" id="A0A8J5GL13"/>
<dbReference type="SMART" id="SM00645">
    <property type="entry name" value="Pept_C1"/>
    <property type="match status" value="1"/>
</dbReference>
<comment type="caution">
    <text evidence="9">The sequence shown here is derived from an EMBL/GenBank/DDBJ whole genome shotgun (WGS) entry which is preliminary data.</text>
</comment>
<keyword evidence="4" id="KW-0788">Thiol protease</keyword>
<dbReference type="Pfam" id="PF08246">
    <property type="entry name" value="Inhibitor_I29"/>
    <property type="match status" value="1"/>
</dbReference>
<dbReference type="Pfam" id="PF00112">
    <property type="entry name" value="Peptidase_C1"/>
    <property type="match status" value="1"/>
</dbReference>
<dbReference type="EMBL" id="JACMSC010000008">
    <property type="protein sequence ID" value="KAG6510227.1"/>
    <property type="molecule type" value="Genomic_DNA"/>
</dbReference>
<dbReference type="PROSITE" id="PS00139">
    <property type="entry name" value="THIOL_PROTEASE_CYS"/>
    <property type="match status" value="1"/>
</dbReference>
<dbReference type="PANTHER" id="PTHR12411">
    <property type="entry name" value="CYSTEINE PROTEASE FAMILY C1-RELATED"/>
    <property type="match status" value="1"/>
</dbReference>
<dbReference type="CDD" id="cd02248">
    <property type="entry name" value="Peptidase_C1A"/>
    <property type="match status" value="1"/>
</dbReference>